<feature type="region of interest" description="Disordered" evidence="1">
    <location>
        <begin position="221"/>
        <end position="263"/>
    </location>
</feature>
<dbReference type="RefSeq" id="WP_223099532.1">
    <property type="nucleotide sequence ID" value="NZ_CP061913.1"/>
</dbReference>
<proteinExistence type="predicted"/>
<evidence type="ECO:0000313" key="2">
    <source>
        <dbReference type="EMBL" id="MFB9443053.1"/>
    </source>
</evidence>
<name>A0ABV5M2I4_9ACTN</name>
<feature type="compositionally biased region" description="Polar residues" evidence="1">
    <location>
        <begin position="241"/>
        <end position="252"/>
    </location>
</feature>
<gene>
    <name evidence="2" type="ORF">ACFFTR_08155</name>
</gene>
<comment type="caution">
    <text evidence="2">The sequence shown here is derived from an EMBL/GenBank/DDBJ whole genome shotgun (WGS) entry which is preliminary data.</text>
</comment>
<feature type="compositionally biased region" description="Basic and acidic residues" evidence="1">
    <location>
        <begin position="253"/>
        <end position="263"/>
    </location>
</feature>
<evidence type="ECO:0000313" key="3">
    <source>
        <dbReference type="Proteomes" id="UP001589608"/>
    </source>
</evidence>
<sequence>MPEHTDPLRFPLQHHLDAHTTSAGWHIGPDALDPTDPRLGSLVTTLIEATARSAAATHLWHLLDAPLSFLLEVIGDGPIDNHEGDLLQLLTLLQLRGRMREQREEAAADVSDACEALHAVGMTTPVTADITWHSGGQADRRTAVLAALVDAEFLAELTEHRAARRYQAVVAGDTVHADLAVDGSFTLHSTGHDGSPPWHITASGSTPARFLAALIRACTTPDADPRIPASTPAHPGDGPTAASTHTAEQTETTGEHPHGHLGL</sequence>
<protein>
    <submittedName>
        <fullName evidence="2">Uncharacterized protein</fullName>
    </submittedName>
</protein>
<reference evidence="2 3" key="1">
    <citation type="submission" date="2024-09" db="EMBL/GenBank/DDBJ databases">
        <authorList>
            <person name="Sun Q."/>
            <person name="Mori K."/>
        </authorList>
    </citation>
    <scope>NUCLEOTIDE SEQUENCE [LARGE SCALE GENOMIC DNA]</scope>
    <source>
        <strain evidence="2 3">JCM 3307</strain>
    </source>
</reference>
<dbReference type="Proteomes" id="UP001589608">
    <property type="component" value="Unassembled WGS sequence"/>
</dbReference>
<dbReference type="EMBL" id="JBHMCA010000019">
    <property type="protein sequence ID" value="MFB9443053.1"/>
    <property type="molecule type" value="Genomic_DNA"/>
</dbReference>
<organism evidence="2 3">
    <name type="scientific">Dactylosporangium vinaceum</name>
    <dbReference type="NCBI Taxonomy" id="53362"/>
    <lineage>
        <taxon>Bacteria</taxon>
        <taxon>Bacillati</taxon>
        <taxon>Actinomycetota</taxon>
        <taxon>Actinomycetes</taxon>
        <taxon>Micromonosporales</taxon>
        <taxon>Micromonosporaceae</taxon>
        <taxon>Dactylosporangium</taxon>
    </lineage>
</organism>
<keyword evidence="3" id="KW-1185">Reference proteome</keyword>
<accession>A0ABV5M2I4</accession>
<evidence type="ECO:0000256" key="1">
    <source>
        <dbReference type="SAM" id="MobiDB-lite"/>
    </source>
</evidence>